<sequence length="125" mass="14118">MGQAKIKQRAAFAPQLIEGWEADDCVNFAVGLARLTGWLLHVDWWSTSTEHREDIPLDQLRPLRVYVADNHDQIFDVCGTRSIREFSEKILFKLIRTRGLGNGGCVHSVLRRSKALIAASTMPTQ</sequence>
<dbReference type="EMBL" id="LSTO01000001">
    <property type="protein sequence ID" value="OWW21752.1"/>
    <property type="molecule type" value="Genomic_DNA"/>
</dbReference>
<proteinExistence type="predicted"/>
<dbReference type="RefSeq" id="WP_088708597.1">
    <property type="nucleotide sequence ID" value="NZ_LSTO01000001.1"/>
</dbReference>
<dbReference type="AlphaFoldDB" id="A0A254TKB0"/>
<evidence type="ECO:0000313" key="1">
    <source>
        <dbReference type="EMBL" id="OWW21752.1"/>
    </source>
</evidence>
<evidence type="ECO:0000313" key="2">
    <source>
        <dbReference type="Proteomes" id="UP000197535"/>
    </source>
</evidence>
<reference evidence="1 2" key="1">
    <citation type="submission" date="2016-02" db="EMBL/GenBank/DDBJ databases">
        <authorList>
            <person name="Wen L."/>
            <person name="He K."/>
            <person name="Yang H."/>
        </authorList>
    </citation>
    <scope>NUCLEOTIDE SEQUENCE [LARGE SCALE GENOMIC DNA]</scope>
    <source>
        <strain evidence="1 2">TSA40</strain>
    </source>
</reference>
<accession>A0A254TKB0</accession>
<name>A0A254TKB0_9BURK</name>
<dbReference type="OrthoDB" id="8773923at2"/>
<protein>
    <submittedName>
        <fullName evidence="1">Uncharacterized protein</fullName>
    </submittedName>
</protein>
<comment type="caution">
    <text evidence="1">The sequence shown here is derived from an EMBL/GenBank/DDBJ whole genome shotgun (WGS) entry which is preliminary data.</text>
</comment>
<gene>
    <name evidence="1" type="ORF">AYR66_21920</name>
</gene>
<keyword evidence="2" id="KW-1185">Reference proteome</keyword>
<organism evidence="1 2">
    <name type="scientific">Noviherbaspirillum denitrificans</name>
    <dbReference type="NCBI Taxonomy" id="1968433"/>
    <lineage>
        <taxon>Bacteria</taxon>
        <taxon>Pseudomonadati</taxon>
        <taxon>Pseudomonadota</taxon>
        <taxon>Betaproteobacteria</taxon>
        <taxon>Burkholderiales</taxon>
        <taxon>Oxalobacteraceae</taxon>
        <taxon>Noviherbaspirillum</taxon>
    </lineage>
</organism>
<dbReference type="Proteomes" id="UP000197535">
    <property type="component" value="Unassembled WGS sequence"/>
</dbReference>